<sequence>MHLAKTSFRYYEGEWDEGRKGCRTEMGVGVIRKRELTNKCEGELTNYYLLHGGSLSICIRICLILRIKKLKYLQNILPGTDLKRMWMQMRMLSKFESQNVCSLLLSIADTIPLSNRMIGVDFKANLNELSDVVYAYIKRSAYTRNYNYSVVVLFHYENEDHLT</sequence>
<name>A0A0P8XYS0_DROAN</name>
<dbReference type="InParanoid" id="A0A0P8XYS0"/>
<dbReference type="EMBL" id="CH902617">
    <property type="protein sequence ID" value="KPU79977.1"/>
    <property type="molecule type" value="Genomic_DNA"/>
</dbReference>
<gene>
    <name evidence="1" type="primary">Dana\GF26321</name>
    <name evidence="1" type="ORF">GF26321</name>
</gene>
<organism evidence="1 2">
    <name type="scientific">Drosophila ananassae</name>
    <name type="common">Fruit fly</name>
    <dbReference type="NCBI Taxonomy" id="7217"/>
    <lineage>
        <taxon>Eukaryota</taxon>
        <taxon>Metazoa</taxon>
        <taxon>Ecdysozoa</taxon>
        <taxon>Arthropoda</taxon>
        <taxon>Hexapoda</taxon>
        <taxon>Insecta</taxon>
        <taxon>Pterygota</taxon>
        <taxon>Neoptera</taxon>
        <taxon>Endopterygota</taxon>
        <taxon>Diptera</taxon>
        <taxon>Brachycera</taxon>
        <taxon>Muscomorpha</taxon>
        <taxon>Ephydroidea</taxon>
        <taxon>Drosophilidae</taxon>
        <taxon>Drosophila</taxon>
        <taxon>Sophophora</taxon>
    </lineage>
</organism>
<reference evidence="1 2" key="1">
    <citation type="journal article" date="2007" name="Nature">
        <title>Evolution of genes and genomes on the Drosophila phylogeny.</title>
        <authorList>
            <consortium name="Drosophila 12 Genomes Consortium"/>
            <person name="Clark A.G."/>
            <person name="Eisen M.B."/>
            <person name="Smith D.R."/>
            <person name="Bergman C.M."/>
            <person name="Oliver B."/>
            <person name="Markow T.A."/>
            <person name="Kaufman T.C."/>
            <person name="Kellis M."/>
            <person name="Gelbart W."/>
            <person name="Iyer V.N."/>
            <person name="Pollard D.A."/>
            <person name="Sackton T.B."/>
            <person name="Larracuente A.M."/>
            <person name="Singh N.D."/>
            <person name="Abad J.P."/>
            <person name="Abt D.N."/>
            <person name="Adryan B."/>
            <person name="Aguade M."/>
            <person name="Akashi H."/>
            <person name="Anderson W.W."/>
            <person name="Aquadro C.F."/>
            <person name="Ardell D.H."/>
            <person name="Arguello R."/>
            <person name="Artieri C.G."/>
            <person name="Barbash D.A."/>
            <person name="Barker D."/>
            <person name="Barsanti P."/>
            <person name="Batterham P."/>
            <person name="Batzoglou S."/>
            <person name="Begun D."/>
            <person name="Bhutkar A."/>
            <person name="Blanco E."/>
            <person name="Bosak S.A."/>
            <person name="Bradley R.K."/>
            <person name="Brand A.D."/>
            <person name="Brent M.R."/>
            <person name="Brooks A.N."/>
            <person name="Brown R.H."/>
            <person name="Butlin R.K."/>
            <person name="Caggese C."/>
            <person name="Calvi B.R."/>
            <person name="Bernardo de Carvalho A."/>
            <person name="Caspi A."/>
            <person name="Castrezana S."/>
            <person name="Celniker S.E."/>
            <person name="Chang J.L."/>
            <person name="Chapple C."/>
            <person name="Chatterji S."/>
            <person name="Chinwalla A."/>
            <person name="Civetta A."/>
            <person name="Clifton S.W."/>
            <person name="Comeron J.M."/>
            <person name="Costello J.C."/>
            <person name="Coyne J.A."/>
            <person name="Daub J."/>
            <person name="David R.G."/>
            <person name="Delcher A.L."/>
            <person name="Delehaunty K."/>
            <person name="Do C.B."/>
            <person name="Ebling H."/>
            <person name="Edwards K."/>
            <person name="Eickbush T."/>
            <person name="Evans J.D."/>
            <person name="Filipski A."/>
            <person name="Findeiss S."/>
            <person name="Freyhult E."/>
            <person name="Fulton L."/>
            <person name="Fulton R."/>
            <person name="Garcia A.C."/>
            <person name="Gardiner A."/>
            <person name="Garfield D.A."/>
            <person name="Garvin B.E."/>
            <person name="Gibson G."/>
            <person name="Gilbert D."/>
            <person name="Gnerre S."/>
            <person name="Godfrey J."/>
            <person name="Good R."/>
            <person name="Gotea V."/>
            <person name="Gravely B."/>
            <person name="Greenberg A.J."/>
            <person name="Griffiths-Jones S."/>
            <person name="Gross S."/>
            <person name="Guigo R."/>
            <person name="Gustafson E.A."/>
            <person name="Haerty W."/>
            <person name="Hahn M.W."/>
            <person name="Halligan D.L."/>
            <person name="Halpern A.L."/>
            <person name="Halter G.M."/>
            <person name="Han M.V."/>
            <person name="Heger A."/>
            <person name="Hillier L."/>
            <person name="Hinrichs A.S."/>
            <person name="Holmes I."/>
            <person name="Hoskins R.A."/>
            <person name="Hubisz M.J."/>
            <person name="Hultmark D."/>
            <person name="Huntley M.A."/>
            <person name="Jaffe D.B."/>
            <person name="Jagadeeshan S."/>
            <person name="Jeck W.R."/>
            <person name="Johnson J."/>
            <person name="Jones C.D."/>
            <person name="Jordan W.C."/>
            <person name="Karpen G.H."/>
            <person name="Kataoka E."/>
            <person name="Keightley P.D."/>
            <person name="Kheradpour P."/>
            <person name="Kirkness E.F."/>
            <person name="Koerich L.B."/>
            <person name="Kristiansen K."/>
            <person name="Kudrna D."/>
            <person name="Kulathinal R.J."/>
            <person name="Kumar S."/>
            <person name="Kwok R."/>
            <person name="Lander E."/>
            <person name="Langley C.H."/>
            <person name="Lapoint R."/>
            <person name="Lazzaro B.P."/>
            <person name="Lee S.J."/>
            <person name="Levesque L."/>
            <person name="Li R."/>
            <person name="Lin C.F."/>
            <person name="Lin M.F."/>
            <person name="Lindblad-Toh K."/>
            <person name="Llopart A."/>
            <person name="Long M."/>
            <person name="Low L."/>
            <person name="Lozovsky E."/>
            <person name="Lu J."/>
            <person name="Luo M."/>
            <person name="Machado C.A."/>
            <person name="Makalowski W."/>
            <person name="Marzo M."/>
            <person name="Matsuda M."/>
            <person name="Matzkin L."/>
            <person name="McAllister B."/>
            <person name="McBride C.S."/>
            <person name="McKernan B."/>
            <person name="McKernan K."/>
            <person name="Mendez-Lago M."/>
            <person name="Minx P."/>
            <person name="Mollenhauer M.U."/>
            <person name="Montooth K."/>
            <person name="Mount S.M."/>
            <person name="Mu X."/>
            <person name="Myers E."/>
            <person name="Negre B."/>
            <person name="Newfeld S."/>
            <person name="Nielsen R."/>
            <person name="Noor M.A."/>
            <person name="O'Grady P."/>
            <person name="Pachter L."/>
            <person name="Papaceit M."/>
            <person name="Parisi M.J."/>
            <person name="Parisi M."/>
            <person name="Parts L."/>
            <person name="Pedersen J.S."/>
            <person name="Pesole G."/>
            <person name="Phillippy A.M."/>
            <person name="Ponting C.P."/>
            <person name="Pop M."/>
            <person name="Porcelli D."/>
            <person name="Powell J.R."/>
            <person name="Prohaska S."/>
            <person name="Pruitt K."/>
            <person name="Puig M."/>
            <person name="Quesneville H."/>
            <person name="Ram K.R."/>
            <person name="Rand D."/>
            <person name="Rasmussen M.D."/>
            <person name="Reed L.K."/>
            <person name="Reenan R."/>
            <person name="Reily A."/>
            <person name="Remington K.A."/>
            <person name="Rieger T.T."/>
            <person name="Ritchie M.G."/>
            <person name="Robin C."/>
            <person name="Rogers Y.H."/>
            <person name="Rohde C."/>
            <person name="Rozas J."/>
            <person name="Rubenfield M.J."/>
            <person name="Ruiz A."/>
            <person name="Russo S."/>
            <person name="Salzberg S.L."/>
            <person name="Sanchez-Gracia A."/>
            <person name="Saranga D.J."/>
            <person name="Sato H."/>
            <person name="Schaeffer S.W."/>
            <person name="Schatz M.C."/>
            <person name="Schlenke T."/>
            <person name="Schwartz R."/>
            <person name="Segarra C."/>
            <person name="Singh R.S."/>
            <person name="Sirot L."/>
            <person name="Sirota M."/>
            <person name="Sisneros N.B."/>
            <person name="Smith C.D."/>
            <person name="Smith T.F."/>
            <person name="Spieth J."/>
            <person name="Stage D.E."/>
            <person name="Stark A."/>
            <person name="Stephan W."/>
            <person name="Strausberg R.L."/>
            <person name="Strempel S."/>
            <person name="Sturgill D."/>
            <person name="Sutton G."/>
            <person name="Sutton G.G."/>
            <person name="Tao W."/>
            <person name="Teichmann S."/>
            <person name="Tobari Y.N."/>
            <person name="Tomimura Y."/>
            <person name="Tsolas J.M."/>
            <person name="Valente V.L."/>
            <person name="Venter E."/>
            <person name="Venter J.C."/>
            <person name="Vicario S."/>
            <person name="Vieira F.G."/>
            <person name="Vilella A.J."/>
            <person name="Villasante A."/>
            <person name="Walenz B."/>
            <person name="Wang J."/>
            <person name="Wasserman M."/>
            <person name="Watts T."/>
            <person name="Wilson D."/>
            <person name="Wilson R.K."/>
            <person name="Wing R.A."/>
            <person name="Wolfner M.F."/>
            <person name="Wong A."/>
            <person name="Wong G.K."/>
            <person name="Wu C.I."/>
            <person name="Wu G."/>
            <person name="Yamamoto D."/>
            <person name="Yang H.P."/>
            <person name="Yang S.P."/>
            <person name="Yorke J.A."/>
            <person name="Yoshida K."/>
            <person name="Zdobnov E."/>
            <person name="Zhang P."/>
            <person name="Zhang Y."/>
            <person name="Zimin A.V."/>
            <person name="Baldwin J."/>
            <person name="Abdouelleil A."/>
            <person name="Abdulkadir J."/>
            <person name="Abebe A."/>
            <person name="Abera B."/>
            <person name="Abreu J."/>
            <person name="Acer S.C."/>
            <person name="Aftuck L."/>
            <person name="Alexander A."/>
            <person name="An P."/>
            <person name="Anderson E."/>
            <person name="Anderson S."/>
            <person name="Arachi H."/>
            <person name="Azer M."/>
            <person name="Bachantsang P."/>
            <person name="Barry A."/>
            <person name="Bayul T."/>
            <person name="Berlin A."/>
            <person name="Bessette D."/>
            <person name="Bloom T."/>
            <person name="Blye J."/>
            <person name="Boguslavskiy L."/>
            <person name="Bonnet C."/>
            <person name="Boukhgalter B."/>
            <person name="Bourzgui I."/>
            <person name="Brown A."/>
            <person name="Cahill P."/>
            <person name="Channer S."/>
            <person name="Cheshatsang Y."/>
            <person name="Chuda L."/>
            <person name="Citroen M."/>
            <person name="Collymore A."/>
            <person name="Cooke P."/>
            <person name="Costello M."/>
            <person name="D'Aco K."/>
            <person name="Daza R."/>
            <person name="De Haan G."/>
            <person name="DeGray S."/>
            <person name="DeMaso C."/>
            <person name="Dhargay N."/>
            <person name="Dooley K."/>
            <person name="Dooley E."/>
            <person name="Doricent M."/>
            <person name="Dorje P."/>
            <person name="Dorjee K."/>
            <person name="Dupes A."/>
            <person name="Elong R."/>
            <person name="Falk J."/>
            <person name="Farina A."/>
            <person name="Faro S."/>
            <person name="Ferguson D."/>
            <person name="Fisher S."/>
            <person name="Foley C.D."/>
            <person name="Franke A."/>
            <person name="Friedrich D."/>
            <person name="Gadbois L."/>
            <person name="Gearin G."/>
            <person name="Gearin C.R."/>
            <person name="Giannoukos G."/>
            <person name="Goode T."/>
            <person name="Graham J."/>
            <person name="Grandbois E."/>
            <person name="Grewal S."/>
            <person name="Gyaltsen K."/>
            <person name="Hafez N."/>
            <person name="Hagos B."/>
            <person name="Hall J."/>
            <person name="Henson C."/>
            <person name="Hollinger A."/>
            <person name="Honan T."/>
            <person name="Huard M.D."/>
            <person name="Hughes L."/>
            <person name="Hurhula B."/>
            <person name="Husby M.E."/>
            <person name="Kamat A."/>
            <person name="Kanga B."/>
            <person name="Kashin S."/>
            <person name="Khazanovich D."/>
            <person name="Kisner P."/>
            <person name="Lance K."/>
            <person name="Lara M."/>
            <person name="Lee W."/>
            <person name="Lennon N."/>
            <person name="Letendre F."/>
            <person name="LeVine R."/>
            <person name="Lipovsky A."/>
            <person name="Liu X."/>
            <person name="Liu J."/>
            <person name="Liu S."/>
            <person name="Lokyitsang T."/>
            <person name="Lokyitsang Y."/>
            <person name="Lubonja R."/>
            <person name="Lui A."/>
            <person name="MacDonald P."/>
            <person name="Magnisalis V."/>
            <person name="Maru K."/>
            <person name="Matthews C."/>
            <person name="McCusker W."/>
            <person name="McDonough S."/>
            <person name="Mehta T."/>
            <person name="Meldrim J."/>
            <person name="Meneus L."/>
            <person name="Mihai O."/>
            <person name="Mihalev A."/>
            <person name="Mihova T."/>
            <person name="Mittelman R."/>
            <person name="Mlenga V."/>
            <person name="Montmayeur A."/>
            <person name="Mulrain L."/>
            <person name="Navidi A."/>
            <person name="Naylor J."/>
            <person name="Negash T."/>
            <person name="Nguyen T."/>
            <person name="Nguyen N."/>
            <person name="Nicol R."/>
            <person name="Norbu C."/>
            <person name="Norbu N."/>
            <person name="Novod N."/>
            <person name="O'Neill B."/>
            <person name="Osman S."/>
            <person name="Markiewicz E."/>
            <person name="Oyono O.L."/>
            <person name="Patti C."/>
            <person name="Phunkhang P."/>
            <person name="Pierre F."/>
            <person name="Priest M."/>
            <person name="Raghuraman S."/>
            <person name="Rege F."/>
            <person name="Reyes R."/>
            <person name="Rise C."/>
            <person name="Rogov P."/>
            <person name="Ross K."/>
            <person name="Ryan E."/>
            <person name="Settipalli S."/>
            <person name="Shea T."/>
            <person name="Sherpa N."/>
            <person name="Shi L."/>
            <person name="Shih D."/>
            <person name="Sparrow T."/>
            <person name="Spaulding J."/>
            <person name="Stalker J."/>
            <person name="Stange-Thomann N."/>
            <person name="Stavropoulos S."/>
            <person name="Stone C."/>
            <person name="Strader C."/>
            <person name="Tesfaye S."/>
            <person name="Thomson T."/>
            <person name="Thoulutsang Y."/>
            <person name="Thoulutsang D."/>
            <person name="Topham K."/>
            <person name="Topping I."/>
            <person name="Tsamla T."/>
            <person name="Vassiliev H."/>
            <person name="Vo A."/>
            <person name="Wangchuk T."/>
            <person name="Wangdi T."/>
            <person name="Weiand M."/>
            <person name="Wilkinson J."/>
            <person name="Wilson A."/>
            <person name="Yadav S."/>
            <person name="Young G."/>
            <person name="Yu Q."/>
            <person name="Zembek L."/>
            <person name="Zhong D."/>
            <person name="Zimmer A."/>
            <person name="Zwirko Z."/>
            <person name="Jaffe D.B."/>
            <person name="Alvarez P."/>
            <person name="Brockman W."/>
            <person name="Butler J."/>
            <person name="Chin C."/>
            <person name="Gnerre S."/>
            <person name="Grabherr M."/>
            <person name="Kleber M."/>
            <person name="Mauceli E."/>
            <person name="MacCallum I."/>
        </authorList>
    </citation>
    <scope>NUCLEOTIDE SEQUENCE [LARGE SCALE GENOMIC DNA]</scope>
    <source>
        <strain evidence="2">Tucson 14024-0371.13</strain>
    </source>
</reference>
<accession>A0A0P8XYS0</accession>
<protein>
    <submittedName>
        <fullName evidence="1">Uncharacterized protein</fullName>
    </submittedName>
</protein>
<dbReference type="Proteomes" id="UP000007801">
    <property type="component" value="Unassembled WGS sequence"/>
</dbReference>
<dbReference type="AlphaFoldDB" id="A0A0P8XYS0"/>
<keyword evidence="2" id="KW-1185">Reference proteome</keyword>
<evidence type="ECO:0000313" key="1">
    <source>
        <dbReference type="EMBL" id="KPU79977.1"/>
    </source>
</evidence>
<evidence type="ECO:0000313" key="2">
    <source>
        <dbReference type="Proteomes" id="UP000007801"/>
    </source>
</evidence>
<proteinExistence type="predicted"/>